<gene>
    <name evidence="14" type="ORF">CAPTEDRAFT_182989</name>
</gene>
<proteinExistence type="inferred from homology"/>
<evidence type="ECO:0000256" key="1">
    <source>
        <dbReference type="ARBA" id="ARBA00001946"/>
    </source>
</evidence>
<dbReference type="EC" id="2.1.1.386" evidence="11"/>
<comment type="similarity">
    <text evidence="2">Belongs to the methyltransferase superfamily. HEN1 family.</text>
</comment>
<reference evidence="14 16" key="2">
    <citation type="journal article" date="2013" name="Nature">
        <title>Insights into bilaterian evolution from three spiralian genomes.</title>
        <authorList>
            <person name="Simakov O."/>
            <person name="Marletaz F."/>
            <person name="Cho S.J."/>
            <person name="Edsinger-Gonzales E."/>
            <person name="Havlak P."/>
            <person name="Hellsten U."/>
            <person name="Kuo D.H."/>
            <person name="Larsson T."/>
            <person name="Lv J."/>
            <person name="Arendt D."/>
            <person name="Savage R."/>
            <person name="Osoegawa K."/>
            <person name="de Jong P."/>
            <person name="Grimwood J."/>
            <person name="Chapman J.A."/>
            <person name="Shapiro H."/>
            <person name="Aerts A."/>
            <person name="Otillar R.P."/>
            <person name="Terry A.Y."/>
            <person name="Boore J.L."/>
            <person name="Grigoriev I.V."/>
            <person name="Lindberg D.R."/>
            <person name="Seaver E.C."/>
            <person name="Weisblat D.A."/>
            <person name="Putnam N.H."/>
            <person name="Rokhsar D.S."/>
        </authorList>
    </citation>
    <scope>NUCLEOTIDE SEQUENCE</scope>
    <source>
        <strain evidence="14 16">I ESC-2004</strain>
    </source>
</reference>
<evidence type="ECO:0000256" key="13">
    <source>
        <dbReference type="SAM" id="MobiDB-lite"/>
    </source>
</evidence>
<dbReference type="GO" id="GO:0005634">
    <property type="term" value="C:nucleus"/>
    <property type="evidence" value="ECO:0007669"/>
    <property type="project" value="TreeGrafter"/>
</dbReference>
<dbReference type="GO" id="GO:0001510">
    <property type="term" value="P:RNA methylation"/>
    <property type="evidence" value="ECO:0007669"/>
    <property type="project" value="InterPro"/>
</dbReference>
<keyword evidence="5" id="KW-0808">Transferase</keyword>
<dbReference type="FunCoup" id="R7V2T8">
    <property type="interactions" value="606"/>
</dbReference>
<dbReference type="Proteomes" id="UP000014760">
    <property type="component" value="Unassembled WGS sequence"/>
</dbReference>
<evidence type="ECO:0000256" key="5">
    <source>
        <dbReference type="ARBA" id="ARBA00022679"/>
    </source>
</evidence>
<dbReference type="OrthoDB" id="2154311at2759"/>
<keyword evidence="4" id="KW-0489">Methyltransferase</keyword>
<dbReference type="InterPro" id="IPR026610">
    <property type="entry name" value="Hen1"/>
</dbReference>
<feature type="region of interest" description="Disordered" evidence="13">
    <location>
        <begin position="1"/>
        <end position="34"/>
    </location>
</feature>
<dbReference type="EnsemblMetazoa" id="CapteT182989">
    <property type="protein sequence ID" value="CapteP182989"/>
    <property type="gene ID" value="CapteG182989"/>
</dbReference>
<comment type="catalytic activity">
    <reaction evidence="12">
        <text>small RNA 3'-end nucleotide + S-adenosyl-L-methionine = small RNA 3'-end 2'-O-methylnucleotide + S-adenosyl-L-homocysteine + H(+)</text>
        <dbReference type="Rhea" id="RHEA:37887"/>
        <dbReference type="Rhea" id="RHEA-COMP:10415"/>
        <dbReference type="Rhea" id="RHEA-COMP:10416"/>
        <dbReference type="ChEBI" id="CHEBI:15378"/>
        <dbReference type="ChEBI" id="CHEBI:57856"/>
        <dbReference type="ChEBI" id="CHEBI:59789"/>
        <dbReference type="ChEBI" id="CHEBI:74896"/>
        <dbReference type="ChEBI" id="CHEBI:74898"/>
        <dbReference type="EC" id="2.1.1.386"/>
    </reaction>
</comment>
<dbReference type="PANTHER" id="PTHR21404:SF3">
    <property type="entry name" value="SMALL RNA 2'-O-METHYLTRANSFERASE"/>
    <property type="match status" value="1"/>
</dbReference>
<dbReference type="GO" id="GO:0003723">
    <property type="term" value="F:RNA binding"/>
    <property type="evidence" value="ECO:0007669"/>
    <property type="project" value="UniProtKB-KW"/>
</dbReference>
<dbReference type="GO" id="GO:0046872">
    <property type="term" value="F:metal ion binding"/>
    <property type="evidence" value="ECO:0007669"/>
    <property type="project" value="UniProtKB-KW"/>
</dbReference>
<dbReference type="EMBL" id="AMQN01005993">
    <property type="status" value="NOT_ANNOTATED_CDS"/>
    <property type="molecule type" value="Genomic_DNA"/>
</dbReference>
<evidence type="ECO:0000256" key="8">
    <source>
        <dbReference type="ARBA" id="ARBA00022842"/>
    </source>
</evidence>
<accession>R7V2T8</accession>
<dbReference type="EMBL" id="KB297336">
    <property type="protein sequence ID" value="ELU10636.1"/>
    <property type="molecule type" value="Genomic_DNA"/>
</dbReference>
<keyword evidence="16" id="KW-1185">Reference proteome</keyword>
<evidence type="ECO:0000256" key="3">
    <source>
        <dbReference type="ARBA" id="ARBA00021330"/>
    </source>
</evidence>
<dbReference type="STRING" id="283909.R7V2T8"/>
<dbReference type="GO" id="GO:0034587">
    <property type="term" value="P:piRNA processing"/>
    <property type="evidence" value="ECO:0007669"/>
    <property type="project" value="TreeGrafter"/>
</dbReference>
<dbReference type="GO" id="GO:0005737">
    <property type="term" value="C:cytoplasm"/>
    <property type="evidence" value="ECO:0007669"/>
    <property type="project" value="TreeGrafter"/>
</dbReference>
<evidence type="ECO:0000313" key="15">
    <source>
        <dbReference type="EnsemblMetazoa" id="CapteP182989"/>
    </source>
</evidence>
<comment type="cofactor">
    <cofactor evidence="1">
        <name>Mg(2+)</name>
        <dbReference type="ChEBI" id="CHEBI:18420"/>
    </cofactor>
</comment>
<sequence>MDEHLATDAPNLTENADGDDAHNATQSSISDEDDVPIKFEPPLYMQRYYKAMCILREAEVESLVEFGCAECKLVSRFKSLPSVKRAYGVDIDLDVLESNKFRLQPLLCDYIERRQHSLHVQLLHGSLVEYDPRLHAVEAVVMLEVIEHLVEDVLAALPAAIFGQIQPKLVYFTTPNSEFNELFPNFSGFRHPDHKFEWTRSEFQVWCNDVAHSYGYAVEFDGIGDPPPGKEHLGHCSQSALFRKIPEAEGEIPSETLPCEYALVAEIHFPADEISPDDRLKADIEYYLRMLAMDEKKAKENDDSCTEDVFVIEIPLERLMNFKCIETGCKSLPRLKEFIDLLGYLYTDDGTAVIYDFGDEEEEDSDDGTQDESDASVESAESGDSFPRSEENWDEPELIDPQFLDHDANEGAQMPSSTNCWAFPLKSLSPEALLNQFTPSMYTMTALSFADYPQRYRLLNARYVDEGQFDDCDIISQE</sequence>
<dbReference type="AlphaFoldDB" id="R7V2T8"/>
<dbReference type="OMA" id="HQFVVDF"/>
<feature type="region of interest" description="Disordered" evidence="13">
    <location>
        <begin position="360"/>
        <end position="394"/>
    </location>
</feature>
<dbReference type="InterPro" id="IPR029063">
    <property type="entry name" value="SAM-dependent_MTases_sf"/>
</dbReference>
<evidence type="ECO:0000256" key="11">
    <source>
        <dbReference type="ARBA" id="ARBA00035025"/>
    </source>
</evidence>
<evidence type="ECO:0000256" key="2">
    <source>
        <dbReference type="ARBA" id="ARBA00009026"/>
    </source>
</evidence>
<feature type="compositionally biased region" description="Low complexity" evidence="13">
    <location>
        <begin position="376"/>
        <end position="385"/>
    </location>
</feature>
<keyword evidence="10" id="KW-0943">RNA-mediated gene silencing</keyword>
<evidence type="ECO:0000256" key="6">
    <source>
        <dbReference type="ARBA" id="ARBA00022691"/>
    </source>
</evidence>
<evidence type="ECO:0000256" key="9">
    <source>
        <dbReference type="ARBA" id="ARBA00022884"/>
    </source>
</evidence>
<reference evidence="16" key="1">
    <citation type="submission" date="2012-12" db="EMBL/GenBank/DDBJ databases">
        <authorList>
            <person name="Hellsten U."/>
            <person name="Grimwood J."/>
            <person name="Chapman J.A."/>
            <person name="Shapiro H."/>
            <person name="Aerts A."/>
            <person name="Otillar R.P."/>
            <person name="Terry A.Y."/>
            <person name="Boore J.L."/>
            <person name="Simakov O."/>
            <person name="Marletaz F."/>
            <person name="Cho S.-J."/>
            <person name="Edsinger-Gonzales E."/>
            <person name="Havlak P."/>
            <person name="Kuo D.-H."/>
            <person name="Larsson T."/>
            <person name="Lv J."/>
            <person name="Arendt D."/>
            <person name="Savage R."/>
            <person name="Osoegawa K."/>
            <person name="de Jong P."/>
            <person name="Lindberg D.R."/>
            <person name="Seaver E.C."/>
            <person name="Weisblat D.A."/>
            <person name="Putnam N.H."/>
            <person name="Grigoriev I.V."/>
            <person name="Rokhsar D.S."/>
        </authorList>
    </citation>
    <scope>NUCLEOTIDE SEQUENCE</scope>
    <source>
        <strain evidence="16">I ESC-2004</strain>
    </source>
</reference>
<dbReference type="Gene3D" id="3.40.50.150">
    <property type="entry name" value="Vaccinia Virus protein VP39"/>
    <property type="match status" value="1"/>
</dbReference>
<organism evidence="14">
    <name type="scientific">Capitella teleta</name>
    <name type="common">Polychaete worm</name>
    <dbReference type="NCBI Taxonomy" id="283909"/>
    <lineage>
        <taxon>Eukaryota</taxon>
        <taxon>Metazoa</taxon>
        <taxon>Spiralia</taxon>
        <taxon>Lophotrochozoa</taxon>
        <taxon>Annelida</taxon>
        <taxon>Polychaeta</taxon>
        <taxon>Sedentaria</taxon>
        <taxon>Scolecida</taxon>
        <taxon>Capitellidae</taxon>
        <taxon>Capitella</taxon>
    </lineage>
</organism>
<feature type="compositionally biased region" description="Acidic residues" evidence="13">
    <location>
        <begin position="360"/>
        <end position="375"/>
    </location>
</feature>
<dbReference type="SUPFAM" id="SSF53335">
    <property type="entry name" value="S-adenosyl-L-methionine-dependent methyltransferases"/>
    <property type="match status" value="1"/>
</dbReference>
<evidence type="ECO:0000256" key="12">
    <source>
        <dbReference type="ARBA" id="ARBA00048418"/>
    </source>
</evidence>
<evidence type="ECO:0000256" key="4">
    <source>
        <dbReference type="ARBA" id="ARBA00022603"/>
    </source>
</evidence>
<keyword evidence="8" id="KW-0460">Magnesium</keyword>
<evidence type="ECO:0000256" key="10">
    <source>
        <dbReference type="ARBA" id="ARBA00023158"/>
    </source>
</evidence>
<protein>
    <recommendedName>
        <fullName evidence="3">Small RNA 2'-O-methyltransferase</fullName>
        <ecNumber evidence="11">2.1.1.386</ecNumber>
    </recommendedName>
</protein>
<evidence type="ECO:0000313" key="16">
    <source>
        <dbReference type="Proteomes" id="UP000014760"/>
    </source>
</evidence>
<keyword evidence="7" id="KW-0479">Metal-binding</keyword>
<dbReference type="PANTHER" id="PTHR21404">
    <property type="entry name" value="HEN1"/>
    <property type="match status" value="1"/>
</dbReference>
<dbReference type="GO" id="GO:0030422">
    <property type="term" value="P:siRNA processing"/>
    <property type="evidence" value="ECO:0007669"/>
    <property type="project" value="TreeGrafter"/>
</dbReference>
<reference evidence="15" key="3">
    <citation type="submission" date="2015-06" db="UniProtKB">
        <authorList>
            <consortium name="EnsemblMetazoa"/>
        </authorList>
    </citation>
    <scope>IDENTIFICATION</scope>
</reference>
<name>R7V2T8_CAPTE</name>
<keyword evidence="6" id="KW-0949">S-adenosyl-L-methionine</keyword>
<keyword evidence="9" id="KW-0694">RNA-binding</keyword>
<evidence type="ECO:0000256" key="7">
    <source>
        <dbReference type="ARBA" id="ARBA00022723"/>
    </source>
</evidence>
<dbReference type="GO" id="GO:0090486">
    <property type="term" value="F:small RNA 2'-O-methyltransferase activity"/>
    <property type="evidence" value="ECO:0007669"/>
    <property type="project" value="UniProtKB-EC"/>
</dbReference>
<dbReference type="HOGENOM" id="CLU_571411_0_0_1"/>
<evidence type="ECO:0000313" key="14">
    <source>
        <dbReference type="EMBL" id="ELU10636.1"/>
    </source>
</evidence>